<proteinExistence type="predicted"/>
<sequence length="64" mass="7055">MRKLGLQDSRTNTGHDAPAIVADEAMWHSRDDHDKYLDVLEITKPVGSQVADGASPEFHPDKLA</sequence>
<dbReference type="EMBL" id="SMMG02000010">
    <property type="protein sequence ID" value="KAA3458921.1"/>
    <property type="molecule type" value="Genomic_DNA"/>
</dbReference>
<name>A0A5B6ULJ0_9ROSI</name>
<keyword evidence="2" id="KW-1185">Reference proteome</keyword>
<dbReference type="Proteomes" id="UP000325315">
    <property type="component" value="Unassembled WGS sequence"/>
</dbReference>
<dbReference type="OrthoDB" id="784962at2759"/>
<reference evidence="2" key="1">
    <citation type="journal article" date="2019" name="Plant Biotechnol. J.">
        <title>Genome sequencing of the Australian wild diploid species Gossypium australe highlights disease resistance and delayed gland morphogenesis.</title>
        <authorList>
            <person name="Cai Y."/>
            <person name="Cai X."/>
            <person name="Wang Q."/>
            <person name="Wang P."/>
            <person name="Zhang Y."/>
            <person name="Cai C."/>
            <person name="Xu Y."/>
            <person name="Wang K."/>
            <person name="Zhou Z."/>
            <person name="Wang C."/>
            <person name="Geng S."/>
            <person name="Li B."/>
            <person name="Dong Q."/>
            <person name="Hou Y."/>
            <person name="Wang H."/>
            <person name="Ai P."/>
            <person name="Liu Z."/>
            <person name="Yi F."/>
            <person name="Sun M."/>
            <person name="An G."/>
            <person name="Cheng J."/>
            <person name="Zhang Y."/>
            <person name="Shi Q."/>
            <person name="Xie Y."/>
            <person name="Shi X."/>
            <person name="Chang Y."/>
            <person name="Huang F."/>
            <person name="Chen Y."/>
            <person name="Hong S."/>
            <person name="Mi L."/>
            <person name="Sun Q."/>
            <person name="Zhang L."/>
            <person name="Zhou B."/>
            <person name="Peng R."/>
            <person name="Zhang X."/>
            <person name="Liu F."/>
        </authorList>
    </citation>
    <scope>NUCLEOTIDE SEQUENCE [LARGE SCALE GENOMIC DNA]</scope>
    <source>
        <strain evidence="2">cv. PA1801</strain>
    </source>
</reference>
<accession>A0A5B6ULJ0</accession>
<evidence type="ECO:0000313" key="2">
    <source>
        <dbReference type="Proteomes" id="UP000325315"/>
    </source>
</evidence>
<evidence type="ECO:0000313" key="1">
    <source>
        <dbReference type="EMBL" id="KAA3458921.1"/>
    </source>
</evidence>
<dbReference type="AlphaFoldDB" id="A0A5B6ULJ0"/>
<comment type="caution">
    <text evidence="1">The sequence shown here is derived from an EMBL/GenBank/DDBJ whole genome shotgun (WGS) entry which is preliminary data.</text>
</comment>
<gene>
    <name evidence="1" type="ORF">EPI10_013469</name>
</gene>
<organism evidence="1 2">
    <name type="scientific">Gossypium australe</name>
    <dbReference type="NCBI Taxonomy" id="47621"/>
    <lineage>
        <taxon>Eukaryota</taxon>
        <taxon>Viridiplantae</taxon>
        <taxon>Streptophyta</taxon>
        <taxon>Embryophyta</taxon>
        <taxon>Tracheophyta</taxon>
        <taxon>Spermatophyta</taxon>
        <taxon>Magnoliopsida</taxon>
        <taxon>eudicotyledons</taxon>
        <taxon>Gunneridae</taxon>
        <taxon>Pentapetalae</taxon>
        <taxon>rosids</taxon>
        <taxon>malvids</taxon>
        <taxon>Malvales</taxon>
        <taxon>Malvaceae</taxon>
        <taxon>Malvoideae</taxon>
        <taxon>Gossypium</taxon>
    </lineage>
</organism>
<protein>
    <submittedName>
        <fullName evidence="1">DDT domain-containing protein PTM-like isoform X1</fullName>
    </submittedName>
</protein>